<dbReference type="eggNOG" id="ENOG5032XGF">
    <property type="taxonomic scope" value="Bacteria"/>
</dbReference>
<dbReference type="Proteomes" id="UP000001918">
    <property type="component" value="Chromosome"/>
</dbReference>
<dbReference type="NCBIfam" id="NF038083">
    <property type="entry name" value="CU044_5270_fam"/>
    <property type="match status" value="1"/>
</dbReference>
<sequence>MDELTLVAVLHDQPSPAADPAPAVREEGRRRLLERAAGRSHRSRRPNRRTVLRLGLATTAAAVTTAGAVLLATASFGPAPSPLSHEAGGTPQARRFLLVAAERTARDQRGDGRYWHVAMLSTDQFRVGEPGARYTLREQQYEESWIGRTPDLPGLRVEQHRGVRPASAADAAAWKRAGSPRTVPVPALMRRGGSNFTLHVSGPRPAQRSAVSGDEARSLGFAPGFSMRIRMGELRHFPAEPARLRDHLARRYKVPDERLFGVLSVLLMELPVTPQVRAAAFRLMAGIEGVRVIEGIQPAAGGGRHLEGGRGTAVAVRVSDRRIGVIEQRLIIHPDSGRAVHTETVVVEPGGVNRDFAPGDWTHATTVSHAAWVDRLPE</sequence>
<keyword evidence="1" id="KW-0812">Transmembrane</keyword>
<dbReference type="EMBL" id="CP001738">
    <property type="protein sequence ID" value="ACY99862.1"/>
    <property type="molecule type" value="Genomic_DNA"/>
</dbReference>
<gene>
    <name evidence="2" type="ordered locus">Tcur_4335</name>
</gene>
<evidence type="ECO:0000313" key="3">
    <source>
        <dbReference type="Proteomes" id="UP000001918"/>
    </source>
</evidence>
<evidence type="ECO:0000313" key="2">
    <source>
        <dbReference type="EMBL" id="ACY99862.1"/>
    </source>
</evidence>
<dbReference type="InterPro" id="IPR047789">
    <property type="entry name" value="CU044_5270-like"/>
</dbReference>
<accession>D1A392</accession>
<dbReference type="HOGENOM" id="CLU_058211_0_0_11"/>
<dbReference type="RefSeq" id="WP_012854645.1">
    <property type="nucleotide sequence ID" value="NC_013510.1"/>
</dbReference>
<evidence type="ECO:0000256" key="1">
    <source>
        <dbReference type="SAM" id="Phobius"/>
    </source>
</evidence>
<keyword evidence="1" id="KW-0472">Membrane</keyword>
<evidence type="ECO:0008006" key="4">
    <source>
        <dbReference type="Google" id="ProtNLM"/>
    </source>
</evidence>
<reference evidence="2 3" key="1">
    <citation type="journal article" date="2011" name="Stand. Genomic Sci.">
        <title>Complete genome sequence of Thermomonospora curvata type strain (B9).</title>
        <authorList>
            <person name="Chertkov O."/>
            <person name="Sikorski J."/>
            <person name="Nolan M."/>
            <person name="Lapidus A."/>
            <person name="Lucas S."/>
            <person name="Del Rio T.G."/>
            <person name="Tice H."/>
            <person name="Cheng J.F."/>
            <person name="Goodwin L."/>
            <person name="Pitluck S."/>
            <person name="Liolios K."/>
            <person name="Ivanova N."/>
            <person name="Mavromatis K."/>
            <person name="Mikhailova N."/>
            <person name="Ovchinnikova G."/>
            <person name="Pati A."/>
            <person name="Chen A."/>
            <person name="Palaniappan K."/>
            <person name="Djao O.D."/>
            <person name="Land M."/>
            <person name="Hauser L."/>
            <person name="Chang Y.J."/>
            <person name="Jeffries C.D."/>
            <person name="Brettin T."/>
            <person name="Han C."/>
            <person name="Detter J.C."/>
            <person name="Rohde M."/>
            <person name="Goker M."/>
            <person name="Woyke T."/>
            <person name="Bristow J."/>
            <person name="Eisen J.A."/>
            <person name="Markowitz V."/>
            <person name="Hugenholtz P."/>
            <person name="Klenk H.P."/>
            <person name="Kyrpides N.C."/>
        </authorList>
    </citation>
    <scope>NUCLEOTIDE SEQUENCE [LARGE SCALE GENOMIC DNA]</scope>
    <source>
        <strain evidence="3">ATCC 19995 / DSM 43183 / JCM 3096 / KCTC 9072 / NBRC 15933 / NCIMB 10081 / Henssen B9</strain>
    </source>
</reference>
<keyword evidence="1" id="KW-1133">Transmembrane helix</keyword>
<dbReference type="KEGG" id="tcu:Tcur_4335"/>
<dbReference type="AlphaFoldDB" id="D1A392"/>
<dbReference type="STRING" id="471852.Tcur_4335"/>
<organism evidence="2 3">
    <name type="scientific">Thermomonospora curvata (strain ATCC 19995 / DSM 43183 / JCM 3096 / KCTC 9072 / NBRC 15933 / NCIMB 10081 / Henssen B9)</name>
    <dbReference type="NCBI Taxonomy" id="471852"/>
    <lineage>
        <taxon>Bacteria</taxon>
        <taxon>Bacillati</taxon>
        <taxon>Actinomycetota</taxon>
        <taxon>Actinomycetes</taxon>
        <taxon>Streptosporangiales</taxon>
        <taxon>Thermomonosporaceae</taxon>
        <taxon>Thermomonospora</taxon>
    </lineage>
</organism>
<proteinExistence type="predicted"/>
<keyword evidence="3" id="KW-1185">Reference proteome</keyword>
<name>D1A392_THECD</name>
<feature type="transmembrane region" description="Helical" evidence="1">
    <location>
        <begin position="51"/>
        <end position="76"/>
    </location>
</feature>
<protein>
    <recommendedName>
        <fullName evidence="4">CU044_5270 family protein</fullName>
    </recommendedName>
</protein>